<accession>A0A1Y1S1J4</accession>
<dbReference type="PROSITE" id="PS51553">
    <property type="entry name" value="GMPS_ATP_PPASE"/>
    <property type="match status" value="1"/>
</dbReference>
<evidence type="ECO:0000259" key="11">
    <source>
        <dbReference type="PROSITE" id="PS51553"/>
    </source>
</evidence>
<dbReference type="NCBIfam" id="NF000848">
    <property type="entry name" value="PRK00074.1"/>
    <property type="match status" value="1"/>
</dbReference>
<gene>
    <name evidence="9" type="primary">guaA</name>
    <name evidence="12" type="ORF">B4O97_03705</name>
</gene>
<protein>
    <recommendedName>
        <fullName evidence="9">GMP synthase [glutamine-hydrolyzing]</fullName>
        <ecNumber evidence="9">6.3.5.2</ecNumber>
    </recommendedName>
    <alternativeName>
        <fullName evidence="9">GMP synthetase</fullName>
    </alternativeName>
    <alternativeName>
        <fullName evidence="9">Glutamine amidotransferase</fullName>
    </alternativeName>
</protein>
<keyword evidence="4 9" id="KW-0547">Nucleotide-binding</keyword>
<evidence type="ECO:0000256" key="8">
    <source>
        <dbReference type="ARBA" id="ARBA00022962"/>
    </source>
</evidence>
<dbReference type="GO" id="GO:0005524">
    <property type="term" value="F:ATP binding"/>
    <property type="evidence" value="ECO:0007669"/>
    <property type="project" value="UniProtKB-UniRule"/>
</dbReference>
<dbReference type="Pfam" id="PF00958">
    <property type="entry name" value="GMP_synt_C"/>
    <property type="match status" value="1"/>
</dbReference>
<evidence type="ECO:0000256" key="10">
    <source>
        <dbReference type="PROSITE-ProRule" id="PRU00886"/>
    </source>
</evidence>
<comment type="catalytic activity">
    <reaction evidence="9">
        <text>XMP + L-glutamine + ATP + H2O = GMP + L-glutamate + AMP + diphosphate + 2 H(+)</text>
        <dbReference type="Rhea" id="RHEA:11680"/>
        <dbReference type="ChEBI" id="CHEBI:15377"/>
        <dbReference type="ChEBI" id="CHEBI:15378"/>
        <dbReference type="ChEBI" id="CHEBI:29985"/>
        <dbReference type="ChEBI" id="CHEBI:30616"/>
        <dbReference type="ChEBI" id="CHEBI:33019"/>
        <dbReference type="ChEBI" id="CHEBI:57464"/>
        <dbReference type="ChEBI" id="CHEBI:58115"/>
        <dbReference type="ChEBI" id="CHEBI:58359"/>
        <dbReference type="ChEBI" id="CHEBI:456215"/>
        <dbReference type="EC" id="6.3.5.2"/>
    </reaction>
</comment>
<dbReference type="AlphaFoldDB" id="A0A1Y1S1J4"/>
<dbReference type="Proteomes" id="UP000192343">
    <property type="component" value="Unassembled WGS sequence"/>
</dbReference>
<dbReference type="OrthoDB" id="9802219at2"/>
<evidence type="ECO:0000256" key="1">
    <source>
        <dbReference type="ARBA" id="ARBA00002332"/>
    </source>
</evidence>
<comment type="pathway">
    <text evidence="2 9">Purine metabolism; GMP biosynthesis; GMP from XMP (L-Gln route): step 1/1.</text>
</comment>
<dbReference type="FunFam" id="3.30.300.10:FF:000002">
    <property type="entry name" value="GMP synthase [glutamine-hydrolyzing]"/>
    <property type="match status" value="1"/>
</dbReference>
<dbReference type="GO" id="GO:0003921">
    <property type="term" value="F:GMP synthase activity"/>
    <property type="evidence" value="ECO:0007669"/>
    <property type="project" value="InterPro"/>
</dbReference>
<dbReference type="GO" id="GO:0005829">
    <property type="term" value="C:cytosol"/>
    <property type="evidence" value="ECO:0007669"/>
    <property type="project" value="TreeGrafter"/>
</dbReference>
<feature type="domain" description="GMPS ATP-PPase" evidence="11">
    <location>
        <begin position="193"/>
        <end position="390"/>
    </location>
</feature>
<dbReference type="InterPro" id="IPR017926">
    <property type="entry name" value="GATASE"/>
</dbReference>
<dbReference type="InterPro" id="IPR022955">
    <property type="entry name" value="GMP_synthase"/>
</dbReference>
<evidence type="ECO:0000256" key="2">
    <source>
        <dbReference type="ARBA" id="ARBA00005153"/>
    </source>
</evidence>
<evidence type="ECO:0000256" key="3">
    <source>
        <dbReference type="ARBA" id="ARBA00022598"/>
    </source>
</evidence>
<comment type="function">
    <text evidence="1 9">Catalyzes the synthesis of GMP from XMP.</text>
</comment>
<dbReference type="InterPro" id="IPR029062">
    <property type="entry name" value="Class_I_gatase-like"/>
</dbReference>
<dbReference type="InterPro" id="IPR014729">
    <property type="entry name" value="Rossmann-like_a/b/a_fold"/>
</dbReference>
<dbReference type="InterPro" id="IPR001674">
    <property type="entry name" value="GMP_synth_C"/>
</dbReference>
<dbReference type="Gene3D" id="3.40.50.620">
    <property type="entry name" value="HUPs"/>
    <property type="match status" value="1"/>
</dbReference>
<dbReference type="UniPathway" id="UPA00189">
    <property type="reaction ID" value="UER00296"/>
</dbReference>
<evidence type="ECO:0000256" key="5">
    <source>
        <dbReference type="ARBA" id="ARBA00022749"/>
    </source>
</evidence>
<comment type="subunit">
    <text evidence="9">Homodimer.</text>
</comment>
<dbReference type="InterPro" id="IPR025777">
    <property type="entry name" value="GMPS_ATP_PPase_dom"/>
</dbReference>
<keyword evidence="7 9" id="KW-0067">ATP-binding</keyword>
<keyword evidence="6 9" id="KW-0658">Purine biosynthesis</keyword>
<proteinExistence type="inferred from homology"/>
<dbReference type="PROSITE" id="PS51273">
    <property type="entry name" value="GATASE_TYPE_1"/>
    <property type="match status" value="1"/>
</dbReference>
<feature type="active site" evidence="9">
    <location>
        <position position="166"/>
    </location>
</feature>
<dbReference type="SUPFAM" id="SSF52317">
    <property type="entry name" value="Class I glutamine amidotransferase-like"/>
    <property type="match status" value="1"/>
</dbReference>
<evidence type="ECO:0000256" key="4">
    <source>
        <dbReference type="ARBA" id="ARBA00022741"/>
    </source>
</evidence>
<dbReference type="RefSeq" id="WP_083048450.1">
    <property type="nucleotide sequence ID" value="NZ_MWQY01000003.1"/>
</dbReference>
<feature type="active site" evidence="9">
    <location>
        <position position="168"/>
    </location>
</feature>
<feature type="binding site" evidence="10">
    <location>
        <begin position="220"/>
        <end position="226"/>
    </location>
    <ligand>
        <name>ATP</name>
        <dbReference type="ChEBI" id="CHEBI:30616"/>
    </ligand>
</feature>
<evidence type="ECO:0000313" key="13">
    <source>
        <dbReference type="Proteomes" id="UP000192343"/>
    </source>
</evidence>
<dbReference type="HAMAP" id="MF_00344">
    <property type="entry name" value="GMP_synthase"/>
    <property type="match status" value="1"/>
</dbReference>
<dbReference type="SUPFAM" id="SSF54810">
    <property type="entry name" value="GMP synthetase C-terminal dimerisation domain"/>
    <property type="match status" value="1"/>
</dbReference>
<dbReference type="NCBIfam" id="TIGR00888">
    <property type="entry name" value="guaA_Nterm"/>
    <property type="match status" value="1"/>
</dbReference>
<name>A0A1Y1S1J4_9SPIO</name>
<dbReference type="PANTHER" id="PTHR11922:SF2">
    <property type="entry name" value="GMP SYNTHASE [GLUTAMINE-HYDROLYZING]"/>
    <property type="match status" value="1"/>
</dbReference>
<dbReference type="Gene3D" id="3.30.300.10">
    <property type="match status" value="1"/>
</dbReference>
<evidence type="ECO:0000256" key="6">
    <source>
        <dbReference type="ARBA" id="ARBA00022755"/>
    </source>
</evidence>
<keyword evidence="5 9" id="KW-0332">GMP biosynthesis</keyword>
<dbReference type="FunFam" id="3.40.50.880:FF:000001">
    <property type="entry name" value="GMP synthase [glutamine-hydrolyzing]"/>
    <property type="match status" value="1"/>
</dbReference>
<dbReference type="InterPro" id="IPR004739">
    <property type="entry name" value="GMP_synth_GATase"/>
</dbReference>
<evidence type="ECO:0000256" key="9">
    <source>
        <dbReference type="HAMAP-Rule" id="MF_00344"/>
    </source>
</evidence>
<evidence type="ECO:0000313" key="12">
    <source>
        <dbReference type="EMBL" id="ORC37307.1"/>
    </source>
</evidence>
<dbReference type="NCBIfam" id="TIGR00884">
    <property type="entry name" value="guaA_Cterm"/>
    <property type="match status" value="1"/>
</dbReference>
<dbReference type="EC" id="6.3.5.2" evidence="9"/>
<evidence type="ECO:0000256" key="7">
    <source>
        <dbReference type="ARBA" id="ARBA00022840"/>
    </source>
</evidence>
<reference evidence="12 13" key="1">
    <citation type="submission" date="2017-03" db="EMBL/GenBank/DDBJ databases">
        <title>Draft Genome sequence of Marispirochaeta sp. strain JC444.</title>
        <authorList>
            <person name="Shivani Y."/>
            <person name="Subhash Y."/>
            <person name="Sasikala C."/>
            <person name="Ramana C."/>
        </authorList>
    </citation>
    <scope>NUCLEOTIDE SEQUENCE [LARGE SCALE GENOMIC DNA]</scope>
    <source>
        <strain evidence="12 13">JC444</strain>
    </source>
</reference>
<dbReference type="Pfam" id="PF00117">
    <property type="entry name" value="GATase"/>
    <property type="match status" value="1"/>
</dbReference>
<feature type="active site" description="Nucleophile" evidence="9">
    <location>
        <position position="80"/>
    </location>
</feature>
<keyword evidence="3 9" id="KW-0436">Ligase</keyword>
<dbReference type="CDD" id="cd01997">
    <property type="entry name" value="GMP_synthase_C"/>
    <property type="match status" value="1"/>
</dbReference>
<sequence length="515" mass="57404">MDSILILDFGSQTTQLIARRIREIGVYTDIVPGDTPASELPLDGVKGLIFSGSPFSVYEKDAPGVDVKIYSLGLPVLGICYGFQRMTEDHGGKVSPLEKREFGRSRIEYRRSAPLFKNIPDGFTSWMSHGDSIEKPGEDFELIAQSEHHIAAAWNRDKQLYGIQFHPEVSHCEYGVEILRNYVLEICGADAAWSMEAYLEQVSAEIRKRVGKERVLLLISGGVDSTVVGGLLLQALPHEQVYLMYIDTGLMRKDESVEVERTLRSLGAKNLSIIHAEDEFLSALAGIDDPEEKRRIIGDLFITVQAREVEKLSIGDAFLAQGTLYTDMIESGKGVGKKAKVIKSHHNVRSPLVEAKREAGRIIEPLDRLYKDEVRRLGTTLGIGDQIIRRHPFPGPGLAVRILGEITPEKCAILREADSIFMDELKKRGLYDEIWQAFSVLLPVRSVGVTGDAREYGYVLALRAIISRDGMTADVYPFESKDLLEISSLITNSVREIGRVVYDISSKPPATIEWE</sequence>
<dbReference type="PANTHER" id="PTHR11922">
    <property type="entry name" value="GMP SYNTHASE-RELATED"/>
    <property type="match status" value="1"/>
</dbReference>
<dbReference type="CDD" id="cd01742">
    <property type="entry name" value="GATase1_GMP_Synthase"/>
    <property type="match status" value="1"/>
</dbReference>
<organism evidence="12 13">
    <name type="scientific">Marispirochaeta aestuarii</name>
    <dbReference type="NCBI Taxonomy" id="1963862"/>
    <lineage>
        <taxon>Bacteria</taxon>
        <taxon>Pseudomonadati</taxon>
        <taxon>Spirochaetota</taxon>
        <taxon>Spirochaetia</taxon>
        <taxon>Spirochaetales</taxon>
        <taxon>Spirochaetaceae</taxon>
        <taxon>Marispirochaeta</taxon>
    </lineage>
</organism>
<dbReference type="STRING" id="1963862.B4O97_03705"/>
<dbReference type="SUPFAM" id="SSF52402">
    <property type="entry name" value="Adenine nucleotide alpha hydrolases-like"/>
    <property type="match status" value="1"/>
</dbReference>
<keyword evidence="8 9" id="KW-0315">Glutamine amidotransferase</keyword>
<dbReference type="EMBL" id="MWQY01000003">
    <property type="protein sequence ID" value="ORC37307.1"/>
    <property type="molecule type" value="Genomic_DNA"/>
</dbReference>
<keyword evidence="13" id="KW-1185">Reference proteome</keyword>
<dbReference type="Gene3D" id="3.40.50.880">
    <property type="match status" value="1"/>
</dbReference>
<comment type="caution">
    <text evidence="12">The sequence shown here is derived from an EMBL/GenBank/DDBJ whole genome shotgun (WGS) entry which is preliminary data.</text>
</comment>